<proteinExistence type="predicted"/>
<dbReference type="PANTHER" id="PTHR32071">
    <property type="entry name" value="TRANSCRIPTIONAL REGULATORY PROTEIN"/>
    <property type="match status" value="1"/>
</dbReference>
<dbReference type="Pfam" id="PF00874">
    <property type="entry name" value="PRD"/>
    <property type="match status" value="1"/>
</dbReference>
<dbReference type="GeneID" id="66578971"/>
<dbReference type="InterPro" id="IPR027417">
    <property type="entry name" value="P-loop_NTPase"/>
</dbReference>
<dbReference type="GO" id="GO:0009401">
    <property type="term" value="P:phosphoenolpyruvate-dependent sugar phosphotransferase system"/>
    <property type="evidence" value="ECO:0007669"/>
    <property type="project" value="InterPro"/>
</dbReference>
<dbReference type="InterPro" id="IPR036662">
    <property type="entry name" value="PTS_EIIA_man-typ_sf"/>
</dbReference>
<keyword evidence="3" id="KW-0067">ATP-binding</keyword>
<dbReference type="GO" id="GO:0005524">
    <property type="term" value="F:ATP binding"/>
    <property type="evidence" value="ECO:0007669"/>
    <property type="project" value="UniProtKB-KW"/>
</dbReference>
<dbReference type="CDD" id="cd00009">
    <property type="entry name" value="AAA"/>
    <property type="match status" value="1"/>
</dbReference>
<keyword evidence="1" id="KW-0808">Transferase</keyword>
<feature type="domain" description="PRD" evidence="6">
    <location>
        <begin position="805"/>
        <end position="911"/>
    </location>
</feature>
<dbReference type="GO" id="GO:0006355">
    <property type="term" value="P:regulation of DNA-templated transcription"/>
    <property type="evidence" value="ECO:0007669"/>
    <property type="project" value="InterPro"/>
</dbReference>
<dbReference type="Proteomes" id="UP000265489">
    <property type="component" value="Unassembled WGS sequence"/>
</dbReference>
<dbReference type="PROSITE" id="PS50045">
    <property type="entry name" value="SIGMA54_INTERACT_4"/>
    <property type="match status" value="1"/>
</dbReference>
<keyword evidence="2" id="KW-0547">Nucleotide-binding</keyword>
<dbReference type="InterPro" id="IPR004701">
    <property type="entry name" value="PTS_EIIA_man-typ"/>
</dbReference>
<reference evidence="7 8" key="1">
    <citation type="submission" date="2018-08" db="EMBL/GenBank/DDBJ databases">
        <title>A genome reference for cultivated species of the human gut microbiota.</title>
        <authorList>
            <person name="Zou Y."/>
            <person name="Xue W."/>
            <person name="Luo G."/>
        </authorList>
    </citation>
    <scope>NUCLEOTIDE SEQUENCE [LARGE SCALE GENOMIC DNA]</scope>
    <source>
        <strain evidence="7 8">AF15-20</strain>
    </source>
</reference>
<dbReference type="RefSeq" id="WP_118324836.1">
    <property type="nucleotide sequence ID" value="NZ_QRYH01000003.1"/>
</dbReference>
<dbReference type="GO" id="GO:0016020">
    <property type="term" value="C:membrane"/>
    <property type="evidence" value="ECO:0007669"/>
    <property type="project" value="InterPro"/>
</dbReference>
<dbReference type="InterPro" id="IPR036390">
    <property type="entry name" value="WH_DNA-bd_sf"/>
</dbReference>
<evidence type="ECO:0000313" key="8">
    <source>
        <dbReference type="Proteomes" id="UP000265489"/>
    </source>
</evidence>
<dbReference type="GO" id="GO:0016740">
    <property type="term" value="F:transferase activity"/>
    <property type="evidence" value="ECO:0007669"/>
    <property type="project" value="UniProtKB-KW"/>
</dbReference>
<evidence type="ECO:0000259" key="4">
    <source>
        <dbReference type="PROSITE" id="PS50045"/>
    </source>
</evidence>
<dbReference type="PROSITE" id="PS51372">
    <property type="entry name" value="PRD_2"/>
    <property type="match status" value="1"/>
</dbReference>
<sequence>MNQLTSKQQIYNYLQKMSQHFQLDRFSNFTTITISKELSISRSLTSQYLNELVKDDLVVKISSRPVYYLSKNALEQIYHVVLKQNEYISIHELMQELKYSSPDLKDFQKSVGYDGSLSYPISQIKSALLYPDGLPIILYGERGTGKMYLVSCMKEFCQNHLNEKGHIVLDVKKVSLHEERTAQMEDLFGYEHNGEVKKGILENSDGKMLCIQDAQYLSDQAQEKIADFLRYGYFCREGNEYVRVQSKVRLVLCVENEPRISLNENLLINIPVICHIPSLQERSEDERTRLVVHFFQEEQERLKRKILISEKLCNFLVNHQFQGNISDLQKSIKAICANAFSETIHEDEMEVRIYHLPTHLLEQMSVDKYEKEEATFVRIDSFEKHELGEKMIQMWEQLLNAYVDLKNKVNSQARFLEIGQDAVRHYYDVLVFEQSYHDARIDAMNSLVMDVLNIVKNAKNIILPVNCAYVLTRMIISTGRNTSLLNQWESNYSKDIQECLQTMSDMMMNESIIADQIIKQIKTATNVSLSNMNKIFLMLNIRMYNKELQGQDTMGIILSHGYSTASSIADAANSLLNHYIFEAIDMPLDTPVEEITKKLNEYINNNMHLKNIILLVDMGSLEEIGDVISDTMNVGVINNISTSLALNVGMKMIQHHDLETILSESCEENQCHYKILSVAKKEKAIAITNDVSVSVSEKLSHLLQNSLPKKVDIKFIEYDYDCLQKNKHDDPLFEKYDVVLMVKPLSLKLKGVRSVSLEDIMNFKDIDILNSIFKPYLDEDEIEEFNQNLLKNFSIQSVMENLTILNPQKLLDFVSESVQNLQLVMQKKFQSRTIIGIYIHICFLVERLVTKTAIEIYENLDDFANNHSDFIEQVNQSFDSMLKNYHVKMPISEIAYLYEYIADDEDERKVASDDEF</sequence>
<dbReference type="Gene3D" id="1.10.1790.10">
    <property type="entry name" value="PRD domain"/>
    <property type="match status" value="1"/>
</dbReference>
<gene>
    <name evidence="7" type="ORF">DWW32_03935</name>
</gene>
<dbReference type="SUPFAM" id="SSF52540">
    <property type="entry name" value="P-loop containing nucleoside triphosphate hydrolases"/>
    <property type="match status" value="1"/>
</dbReference>
<dbReference type="SUPFAM" id="SSF63520">
    <property type="entry name" value="PTS-regulatory domain, PRD"/>
    <property type="match status" value="1"/>
</dbReference>
<dbReference type="SUPFAM" id="SSF46785">
    <property type="entry name" value="Winged helix' DNA-binding domain"/>
    <property type="match status" value="1"/>
</dbReference>
<evidence type="ECO:0000256" key="3">
    <source>
        <dbReference type="ARBA" id="ARBA00022840"/>
    </source>
</evidence>
<organism evidence="7 8">
    <name type="scientific">Holdemanella biformis</name>
    <dbReference type="NCBI Taxonomy" id="1735"/>
    <lineage>
        <taxon>Bacteria</taxon>
        <taxon>Bacillati</taxon>
        <taxon>Bacillota</taxon>
        <taxon>Erysipelotrichia</taxon>
        <taxon>Erysipelotrichales</taxon>
        <taxon>Erysipelotrichaceae</taxon>
        <taxon>Holdemanella</taxon>
    </lineage>
</organism>
<dbReference type="Gene3D" id="1.10.8.60">
    <property type="match status" value="1"/>
</dbReference>
<dbReference type="InterPro" id="IPR002078">
    <property type="entry name" value="Sigma_54_int"/>
</dbReference>
<name>A0A395W8N5_9FIRM</name>
<dbReference type="Pfam" id="PF00158">
    <property type="entry name" value="Sigma54_activat"/>
    <property type="match status" value="1"/>
</dbReference>
<comment type="caution">
    <text evidence="7">The sequence shown here is derived from an EMBL/GenBank/DDBJ whole genome shotgun (WGS) entry which is preliminary data.</text>
</comment>
<dbReference type="Pfam" id="PF25601">
    <property type="entry name" value="AAA_lid_14"/>
    <property type="match status" value="1"/>
</dbReference>
<dbReference type="InterPro" id="IPR036634">
    <property type="entry name" value="PRD_sf"/>
</dbReference>
<dbReference type="SUPFAM" id="SSF53062">
    <property type="entry name" value="PTS system fructose IIA component-like"/>
    <property type="match status" value="1"/>
</dbReference>
<dbReference type="AlphaFoldDB" id="A0A395W8N5"/>
<dbReference type="InterPro" id="IPR011608">
    <property type="entry name" value="PRD"/>
</dbReference>
<dbReference type="EMBL" id="QRYQ01000004">
    <property type="protein sequence ID" value="RGU93128.1"/>
    <property type="molecule type" value="Genomic_DNA"/>
</dbReference>
<evidence type="ECO:0000259" key="6">
    <source>
        <dbReference type="PROSITE" id="PS51372"/>
    </source>
</evidence>
<dbReference type="Gene3D" id="3.40.50.300">
    <property type="entry name" value="P-loop containing nucleotide triphosphate hydrolases"/>
    <property type="match status" value="1"/>
</dbReference>
<dbReference type="PANTHER" id="PTHR32071:SF38">
    <property type="entry name" value="PSP OPERON TRANSCRIPTIONAL ACTIVATOR"/>
    <property type="match status" value="1"/>
</dbReference>
<dbReference type="Pfam" id="PF03610">
    <property type="entry name" value="EIIA-man"/>
    <property type="match status" value="1"/>
</dbReference>
<protein>
    <submittedName>
        <fullName evidence="7">PRD domain-containing protein</fullName>
    </submittedName>
</protein>
<dbReference type="InterPro" id="IPR058031">
    <property type="entry name" value="AAA_lid_NorR"/>
</dbReference>
<evidence type="ECO:0000256" key="1">
    <source>
        <dbReference type="ARBA" id="ARBA00022679"/>
    </source>
</evidence>
<dbReference type="Gene3D" id="3.40.50.510">
    <property type="entry name" value="Phosphotransferase system, mannose-type IIA component"/>
    <property type="match status" value="1"/>
</dbReference>
<feature type="domain" description="PTS EIIA type-4" evidence="5">
    <location>
        <begin position="552"/>
        <end position="685"/>
    </location>
</feature>
<dbReference type="PROSITE" id="PS51096">
    <property type="entry name" value="PTS_EIIA_TYPE_4"/>
    <property type="match status" value="1"/>
</dbReference>
<evidence type="ECO:0000259" key="5">
    <source>
        <dbReference type="PROSITE" id="PS51096"/>
    </source>
</evidence>
<evidence type="ECO:0000256" key="2">
    <source>
        <dbReference type="ARBA" id="ARBA00022741"/>
    </source>
</evidence>
<accession>A0A395W8N5</accession>
<feature type="domain" description="Sigma-54 factor interaction" evidence="4">
    <location>
        <begin position="110"/>
        <end position="337"/>
    </location>
</feature>
<evidence type="ECO:0000313" key="7">
    <source>
        <dbReference type="EMBL" id="RGU93128.1"/>
    </source>
</evidence>